<dbReference type="AlphaFoldDB" id="A0A9P8AAI9"/>
<feature type="compositionally biased region" description="Low complexity" evidence="1">
    <location>
        <begin position="495"/>
        <end position="510"/>
    </location>
</feature>
<dbReference type="GO" id="GO:0005886">
    <property type="term" value="C:plasma membrane"/>
    <property type="evidence" value="ECO:0007669"/>
    <property type="project" value="TreeGrafter"/>
</dbReference>
<protein>
    <submittedName>
        <fullName evidence="3">Uncharacterized protein</fullName>
    </submittedName>
</protein>
<accession>A0A9P8AAI9</accession>
<keyword evidence="2" id="KW-0812">Transmembrane</keyword>
<keyword evidence="2" id="KW-1133">Transmembrane helix</keyword>
<evidence type="ECO:0000313" key="3">
    <source>
        <dbReference type="EMBL" id="KAG9327050.1"/>
    </source>
</evidence>
<dbReference type="GO" id="GO:0005783">
    <property type="term" value="C:endoplasmic reticulum"/>
    <property type="evidence" value="ECO:0007669"/>
    <property type="project" value="TreeGrafter"/>
</dbReference>
<gene>
    <name evidence="3" type="ORF">KVV02_006527</name>
</gene>
<feature type="transmembrane region" description="Helical" evidence="2">
    <location>
        <begin position="605"/>
        <end position="622"/>
    </location>
</feature>
<dbReference type="PANTHER" id="PTHR47372:SF11">
    <property type="entry name" value="RE19971P"/>
    <property type="match status" value="1"/>
</dbReference>
<feature type="region of interest" description="Disordered" evidence="1">
    <location>
        <begin position="459"/>
        <end position="510"/>
    </location>
</feature>
<feature type="compositionally biased region" description="Low complexity" evidence="1">
    <location>
        <begin position="464"/>
        <end position="485"/>
    </location>
</feature>
<dbReference type="PANTHER" id="PTHR47372">
    <property type="entry name" value="DAUER UP-REGULATED-RELATED"/>
    <property type="match status" value="1"/>
</dbReference>
<evidence type="ECO:0000256" key="2">
    <source>
        <dbReference type="SAM" id="Phobius"/>
    </source>
</evidence>
<dbReference type="Proteomes" id="UP000717515">
    <property type="component" value="Unassembled WGS sequence"/>
</dbReference>
<feature type="transmembrane region" description="Helical" evidence="2">
    <location>
        <begin position="754"/>
        <end position="772"/>
    </location>
</feature>
<feature type="region of interest" description="Disordered" evidence="1">
    <location>
        <begin position="62"/>
        <end position="83"/>
    </location>
</feature>
<sequence>MGPAETISTHTVKNDATTTIVTRTTTIVSEHEEVLAEPKEPGHSVVENVRQTLRDYWFPSHAAEEEEDEPEEPETHQDPSHFRGNSVMRRAYDYWKTLTQDADQAAKDMVIQAKRARDEAAIEAKWAYLGYKKEAREAYEEADKKYREALAFAERVHEEAHEKAKSKWFQAVDTTEKEVGEIKDQASEVTHKKWDQFKAAVNSMAFNPPKYGCSPSSQYWFSRQNPAADSGWDCREIWDHPSRHDHRHHALKTLPKKHLSIDRVHDTLTSLFTQAGHKARNAPSATSFESHLKPVRDQYHHALDRVARNEEGALEELDAAVDKIKAKLNEAKYFEEQTDAWLTSQWNAVIDNAGDTKDQYERVFKNAIKSIKNTRTEIYNTLLNSLQRNINLARNNIKEAVRATKDQADKSRVHKAVKDASDSFSSAVKEAEVKIKAAPKHAYDHALDTFHHDTAQLKAKLEQAASTASKSASSASHRASKSGKSVSQHASKSGASALHEASKSASSLSHHASKSLSSAVNQVTGDAKNFVDEAQKSASSKYQAAADKARSGYEHATASASSMWGSATPHSTLHKVQHSYHKAIGDVHSQWFGDHVDSEMSASSVYGALLALYFLFLANRIWRSRRLSRMADPREKTFNVVKNGHAGDTVGSNKHSNGDYATATIETYRRKSSAEDALEKERNSFGTVLVQFTSVVPVTLILLVLLELAGFSRVALHTLFVGLITSQFLQGGLLNDLLMQMGIVDGVHASGRDIGTYLSWTVLGLAAVANAIKVLHD</sequence>
<dbReference type="EMBL" id="JAIFTL010000010">
    <property type="protein sequence ID" value="KAG9327050.1"/>
    <property type="molecule type" value="Genomic_DNA"/>
</dbReference>
<keyword evidence="2" id="KW-0472">Membrane</keyword>
<reference evidence="3" key="1">
    <citation type="submission" date="2021-07" db="EMBL/GenBank/DDBJ databases">
        <title>Draft genome of Mortierella alpina, strain LL118, isolated from an aspen leaf litter sample.</title>
        <authorList>
            <person name="Yang S."/>
            <person name="Vinatzer B.A."/>
        </authorList>
    </citation>
    <scope>NUCLEOTIDE SEQUENCE</scope>
    <source>
        <strain evidence="3">LL118</strain>
    </source>
</reference>
<feature type="transmembrane region" description="Helical" evidence="2">
    <location>
        <begin position="688"/>
        <end position="708"/>
    </location>
</feature>
<organism evidence="3 4">
    <name type="scientific">Mortierella alpina</name>
    <name type="common">Oleaginous fungus</name>
    <name type="synonym">Mortierella renispora</name>
    <dbReference type="NCBI Taxonomy" id="64518"/>
    <lineage>
        <taxon>Eukaryota</taxon>
        <taxon>Fungi</taxon>
        <taxon>Fungi incertae sedis</taxon>
        <taxon>Mucoromycota</taxon>
        <taxon>Mortierellomycotina</taxon>
        <taxon>Mortierellomycetes</taxon>
        <taxon>Mortierellales</taxon>
        <taxon>Mortierellaceae</taxon>
        <taxon>Mortierella</taxon>
    </lineage>
</organism>
<evidence type="ECO:0000313" key="4">
    <source>
        <dbReference type="Proteomes" id="UP000717515"/>
    </source>
</evidence>
<comment type="caution">
    <text evidence="3">The sequence shown here is derived from an EMBL/GenBank/DDBJ whole genome shotgun (WGS) entry which is preliminary data.</text>
</comment>
<evidence type="ECO:0000256" key="1">
    <source>
        <dbReference type="SAM" id="MobiDB-lite"/>
    </source>
</evidence>
<dbReference type="GO" id="GO:0005635">
    <property type="term" value="C:nuclear envelope"/>
    <property type="evidence" value="ECO:0007669"/>
    <property type="project" value="TreeGrafter"/>
</dbReference>
<name>A0A9P8AAI9_MORAP</name>
<proteinExistence type="predicted"/>